<accession>A0ABV0QNR4</accession>
<proteinExistence type="predicted"/>
<evidence type="ECO:0000313" key="2">
    <source>
        <dbReference type="Proteomes" id="UP001434883"/>
    </source>
</evidence>
<sequence>AEMLHRMWQDSQCYGNHLETYVTGLQGFPLSDPPAVKELLRAEVKMLLKTLKERACEGGRHGEELLLRYKPETLNYVFGPKEIGYQRSSNLKNADNFDSRPSSCSVMSQAEGEIEAVRDKLNVTEIDTVITRLRCVLLEEWEALTKMAKHLRESIKLKFVNQPDSKKPEPSLTELKELRAAIQTDLELLPSSVGTSSSAPVWSPKRSFRLQSRCRSSGKIPSIPDFKLPRLLSFSWLTPSSKPPNTLQANLVHPPT</sequence>
<dbReference type="Proteomes" id="UP001434883">
    <property type="component" value="Unassembled WGS sequence"/>
</dbReference>
<keyword evidence="2" id="KW-1185">Reference proteome</keyword>
<gene>
    <name evidence="1" type="ORF">XENOCAPTIV_029763</name>
</gene>
<evidence type="ECO:0000313" key="1">
    <source>
        <dbReference type="EMBL" id="MEQ2197454.1"/>
    </source>
</evidence>
<name>A0ABV0QNR4_9TELE</name>
<comment type="caution">
    <text evidence="1">The sequence shown here is derived from an EMBL/GenBank/DDBJ whole genome shotgun (WGS) entry which is preliminary data.</text>
</comment>
<dbReference type="PANTHER" id="PTHR28601">
    <property type="entry name" value="COILED-COIL DOMAIN-CONTAINING PROTEIN 24"/>
    <property type="match status" value="1"/>
</dbReference>
<dbReference type="Pfam" id="PF15669">
    <property type="entry name" value="CCDC24"/>
    <property type="match status" value="1"/>
</dbReference>
<feature type="non-terminal residue" evidence="1">
    <location>
        <position position="1"/>
    </location>
</feature>
<dbReference type="PANTHER" id="PTHR28601:SF1">
    <property type="entry name" value="COILED-COIL DOMAIN-CONTAINING PROTEIN 24"/>
    <property type="match status" value="1"/>
</dbReference>
<protein>
    <submittedName>
        <fullName evidence="1">Uncharacterized protein</fullName>
    </submittedName>
</protein>
<reference evidence="1 2" key="1">
    <citation type="submission" date="2021-06" db="EMBL/GenBank/DDBJ databases">
        <authorList>
            <person name="Palmer J.M."/>
        </authorList>
    </citation>
    <scope>NUCLEOTIDE SEQUENCE [LARGE SCALE GENOMIC DNA]</scope>
    <source>
        <strain evidence="1 2">XC_2019</strain>
        <tissue evidence="1">Muscle</tissue>
    </source>
</reference>
<dbReference type="EMBL" id="JAHRIN010017687">
    <property type="protein sequence ID" value="MEQ2197454.1"/>
    <property type="molecule type" value="Genomic_DNA"/>
</dbReference>
<dbReference type="InterPro" id="IPR031367">
    <property type="entry name" value="CCDC24"/>
</dbReference>
<organism evidence="1 2">
    <name type="scientific">Xenoophorus captivus</name>
    <dbReference type="NCBI Taxonomy" id="1517983"/>
    <lineage>
        <taxon>Eukaryota</taxon>
        <taxon>Metazoa</taxon>
        <taxon>Chordata</taxon>
        <taxon>Craniata</taxon>
        <taxon>Vertebrata</taxon>
        <taxon>Euteleostomi</taxon>
        <taxon>Actinopterygii</taxon>
        <taxon>Neopterygii</taxon>
        <taxon>Teleostei</taxon>
        <taxon>Neoteleostei</taxon>
        <taxon>Acanthomorphata</taxon>
        <taxon>Ovalentaria</taxon>
        <taxon>Atherinomorphae</taxon>
        <taxon>Cyprinodontiformes</taxon>
        <taxon>Goodeidae</taxon>
        <taxon>Xenoophorus</taxon>
    </lineage>
</organism>